<dbReference type="RefSeq" id="WP_390297031.1">
    <property type="nucleotide sequence ID" value="NZ_JBHULI010000001.1"/>
</dbReference>
<name>A0ABW5JDZ8_9BACT</name>
<dbReference type="InterPro" id="IPR050834">
    <property type="entry name" value="Glycosyltransf_2"/>
</dbReference>
<dbReference type="Gene3D" id="3.90.550.10">
    <property type="entry name" value="Spore Coat Polysaccharide Biosynthesis Protein SpsA, Chain A"/>
    <property type="match status" value="1"/>
</dbReference>
<comment type="caution">
    <text evidence="2">The sequence shown here is derived from an EMBL/GenBank/DDBJ whole genome shotgun (WGS) entry which is preliminary data.</text>
</comment>
<evidence type="ECO:0000313" key="3">
    <source>
        <dbReference type="Proteomes" id="UP001597460"/>
    </source>
</evidence>
<dbReference type="Proteomes" id="UP001597460">
    <property type="component" value="Unassembled WGS sequence"/>
</dbReference>
<dbReference type="Pfam" id="PF00535">
    <property type="entry name" value="Glycos_transf_2"/>
    <property type="match status" value="1"/>
</dbReference>
<dbReference type="CDD" id="cd00761">
    <property type="entry name" value="Glyco_tranf_GTA_type"/>
    <property type="match status" value="1"/>
</dbReference>
<gene>
    <name evidence="2" type="ORF">ACFSVN_00600</name>
</gene>
<protein>
    <submittedName>
        <fullName evidence="2">Glycosyltransferase family 2 protein</fullName>
    </submittedName>
</protein>
<proteinExistence type="predicted"/>
<feature type="domain" description="Glycosyltransferase 2-like" evidence="1">
    <location>
        <begin position="8"/>
        <end position="109"/>
    </location>
</feature>
<reference evidence="3" key="1">
    <citation type="journal article" date="2019" name="Int. J. Syst. Evol. Microbiol.">
        <title>The Global Catalogue of Microorganisms (GCM) 10K type strain sequencing project: providing services to taxonomists for standard genome sequencing and annotation.</title>
        <authorList>
            <consortium name="The Broad Institute Genomics Platform"/>
            <consortium name="The Broad Institute Genome Sequencing Center for Infectious Disease"/>
            <person name="Wu L."/>
            <person name="Ma J."/>
        </authorList>
    </citation>
    <scope>NUCLEOTIDE SEQUENCE [LARGE SCALE GENOMIC DNA]</scope>
    <source>
        <strain evidence="3">KCTC 52042</strain>
    </source>
</reference>
<evidence type="ECO:0000259" key="1">
    <source>
        <dbReference type="Pfam" id="PF00535"/>
    </source>
</evidence>
<evidence type="ECO:0000313" key="2">
    <source>
        <dbReference type="EMBL" id="MFD2530939.1"/>
    </source>
</evidence>
<accession>A0ABW5JDZ8</accession>
<dbReference type="PANTHER" id="PTHR43685">
    <property type="entry name" value="GLYCOSYLTRANSFERASE"/>
    <property type="match status" value="1"/>
</dbReference>
<dbReference type="SUPFAM" id="SSF53448">
    <property type="entry name" value="Nucleotide-diphospho-sugar transferases"/>
    <property type="match status" value="1"/>
</dbReference>
<organism evidence="2 3">
    <name type="scientific">Gracilimonas halophila</name>
    <dbReference type="NCBI Taxonomy" id="1834464"/>
    <lineage>
        <taxon>Bacteria</taxon>
        <taxon>Pseudomonadati</taxon>
        <taxon>Balneolota</taxon>
        <taxon>Balneolia</taxon>
        <taxon>Balneolales</taxon>
        <taxon>Balneolaceae</taxon>
        <taxon>Gracilimonas</taxon>
    </lineage>
</organism>
<dbReference type="PANTHER" id="PTHR43685:SF11">
    <property type="entry name" value="GLYCOSYLTRANSFERASE TAGX-RELATED"/>
    <property type="match status" value="1"/>
</dbReference>
<sequence>MNNKPLISVIIPSYNRPTLLVRAIESVIDQSYPNVEIIVVDDASDIDIKPEMEKYPQVKLLRNSENKGACYSRNKGLNEAKGYYINFLDDDDIFLPGKLERQVACFEGSEDENLGMVTCHLEDERSGELKVIYNQVQGDIYKLLLYKYAVSGTETMLFRTSGVKDIGGFDERLESNQEYDLLIRFSEFHTVDFVNEVLTRKFRSRDQIHLNFKKKVRGAKYLYKKHNYRFKEIGFFFWLKMQFKLQLLLFRFRIGQIFGENAYRLLLNKK</sequence>
<dbReference type="EMBL" id="JBHULI010000001">
    <property type="protein sequence ID" value="MFD2530939.1"/>
    <property type="molecule type" value="Genomic_DNA"/>
</dbReference>
<dbReference type="InterPro" id="IPR001173">
    <property type="entry name" value="Glyco_trans_2-like"/>
</dbReference>
<dbReference type="InterPro" id="IPR029044">
    <property type="entry name" value="Nucleotide-diphossugar_trans"/>
</dbReference>
<keyword evidence="3" id="KW-1185">Reference proteome</keyword>